<comment type="caution">
    <text evidence="1">The sequence shown here is derived from an EMBL/GenBank/DDBJ whole genome shotgun (WGS) entry which is preliminary data.</text>
</comment>
<organism evidence="1 2">
    <name type="scientific">Natrinema saccharevitans</name>
    <dbReference type="NCBI Taxonomy" id="301967"/>
    <lineage>
        <taxon>Archaea</taxon>
        <taxon>Methanobacteriati</taxon>
        <taxon>Methanobacteriota</taxon>
        <taxon>Stenosarchaea group</taxon>
        <taxon>Halobacteria</taxon>
        <taxon>Halobacteriales</taxon>
        <taxon>Natrialbaceae</taxon>
        <taxon>Natrinema</taxon>
    </lineage>
</organism>
<accession>A0A1S8AXC9</accession>
<dbReference type="NCBIfam" id="NF041416">
    <property type="entry name" value="halo_CC_star_2"/>
    <property type="match status" value="1"/>
</dbReference>
<keyword evidence="2" id="KW-1185">Reference proteome</keyword>
<dbReference type="RefSeq" id="WP_076146275.1">
    <property type="nucleotide sequence ID" value="NZ_LWLN01000001.1"/>
</dbReference>
<evidence type="ECO:0008006" key="3">
    <source>
        <dbReference type="Google" id="ProtNLM"/>
    </source>
</evidence>
<evidence type="ECO:0000313" key="1">
    <source>
        <dbReference type="EMBL" id="OLZ41503.1"/>
    </source>
</evidence>
<reference evidence="2" key="1">
    <citation type="submission" date="2016-04" db="EMBL/GenBank/DDBJ databases">
        <authorList>
            <person name="Chen S.-C."/>
            <person name="Lai M.-C."/>
        </authorList>
    </citation>
    <scope>NUCLEOTIDE SEQUENCE [LARGE SCALE GENOMIC DNA]</scope>
    <source>
        <strain evidence="2">AB14</strain>
    </source>
</reference>
<dbReference type="InterPro" id="IPR010368">
    <property type="entry name" value="Com_YlbF"/>
</dbReference>
<sequence>MSEAHSDEESVESPFQTFVETLTDSETYQEFTAASRALENDPAAMELLQEFREKQRRMQCEGFDQSLLSELRDLKSEISDNEIIQRYQDAQEALVDLLQETNDVISEQIDREFAQSTGGGCC</sequence>
<dbReference type="EMBL" id="LWLN01000001">
    <property type="protein sequence ID" value="OLZ41503.1"/>
    <property type="molecule type" value="Genomic_DNA"/>
</dbReference>
<dbReference type="OrthoDB" id="203899at2157"/>
<protein>
    <recommendedName>
        <fullName evidence="3">YlbF family regulator</fullName>
    </recommendedName>
</protein>
<proteinExistence type="predicted"/>
<dbReference type="AlphaFoldDB" id="A0A1S8AXC9"/>
<gene>
    <name evidence="1" type="ORF">A6E15_11130</name>
</gene>
<name>A0A1S8AXC9_9EURY</name>
<dbReference type="Gene3D" id="1.20.1500.10">
    <property type="entry name" value="YheA/YmcA-like"/>
    <property type="match status" value="1"/>
</dbReference>
<dbReference type="Pfam" id="PF06133">
    <property type="entry name" value="Com_YlbF"/>
    <property type="match status" value="1"/>
</dbReference>
<dbReference type="SUPFAM" id="SSF158622">
    <property type="entry name" value="YheA/YmcA-like"/>
    <property type="match status" value="1"/>
</dbReference>
<evidence type="ECO:0000313" key="2">
    <source>
        <dbReference type="Proteomes" id="UP000189370"/>
    </source>
</evidence>
<dbReference type="Proteomes" id="UP000189370">
    <property type="component" value="Unassembled WGS sequence"/>
</dbReference>
<dbReference type="InterPro" id="IPR023378">
    <property type="entry name" value="YheA/YmcA-like_dom_sf"/>
</dbReference>